<feature type="transmembrane region" description="Helical" evidence="8">
    <location>
        <begin position="223"/>
        <end position="247"/>
    </location>
</feature>
<evidence type="ECO:0000256" key="3">
    <source>
        <dbReference type="ARBA" id="ARBA00022448"/>
    </source>
</evidence>
<evidence type="ECO:0000313" key="10">
    <source>
        <dbReference type="EMBL" id="KEI70959.1"/>
    </source>
</evidence>
<feature type="transmembrane region" description="Helical" evidence="8">
    <location>
        <begin position="179"/>
        <end position="202"/>
    </location>
</feature>
<dbReference type="eggNOG" id="COG1176">
    <property type="taxonomic scope" value="Bacteria"/>
</dbReference>
<organism evidence="10 11">
    <name type="scientific">Endozoicomonas elysicola</name>
    <dbReference type="NCBI Taxonomy" id="305900"/>
    <lineage>
        <taxon>Bacteria</taxon>
        <taxon>Pseudomonadati</taxon>
        <taxon>Pseudomonadota</taxon>
        <taxon>Gammaproteobacteria</taxon>
        <taxon>Oceanospirillales</taxon>
        <taxon>Endozoicomonadaceae</taxon>
        <taxon>Endozoicomonas</taxon>
    </lineage>
</organism>
<keyword evidence="5 8" id="KW-0812">Transmembrane</keyword>
<evidence type="ECO:0000256" key="8">
    <source>
        <dbReference type="RuleBase" id="RU363032"/>
    </source>
</evidence>
<dbReference type="PANTHER" id="PTHR42929:SF3">
    <property type="entry name" value="PUTRESCINE TRANSPORT SYSTEM PERMEASE PROTEIN POTH"/>
    <property type="match status" value="1"/>
</dbReference>
<evidence type="ECO:0000313" key="11">
    <source>
        <dbReference type="Proteomes" id="UP000027997"/>
    </source>
</evidence>
<feature type="transmembrane region" description="Helical" evidence="8">
    <location>
        <begin position="92"/>
        <end position="117"/>
    </location>
</feature>
<keyword evidence="6 8" id="KW-1133">Transmembrane helix</keyword>
<feature type="transmembrane region" description="Helical" evidence="8">
    <location>
        <begin position="278"/>
        <end position="299"/>
    </location>
</feature>
<reference evidence="10 11" key="1">
    <citation type="submission" date="2014-06" db="EMBL/GenBank/DDBJ databases">
        <title>Whole Genome Sequences of Three Symbiotic Endozoicomonas Bacteria.</title>
        <authorList>
            <person name="Neave M.J."/>
            <person name="Apprill A."/>
            <person name="Voolstra C.R."/>
        </authorList>
    </citation>
    <scope>NUCLEOTIDE SEQUENCE [LARGE SCALE GENOMIC DNA]</scope>
    <source>
        <strain evidence="10 11">DSM 22380</strain>
    </source>
</reference>
<dbReference type="RefSeq" id="WP_020585161.1">
    <property type="nucleotide sequence ID" value="NZ_JOJP01000001.1"/>
</dbReference>
<dbReference type="PROSITE" id="PS50928">
    <property type="entry name" value="ABC_TM1"/>
    <property type="match status" value="1"/>
</dbReference>
<feature type="transmembrane region" description="Helical" evidence="8">
    <location>
        <begin position="25"/>
        <end position="46"/>
    </location>
</feature>
<keyword evidence="4" id="KW-1003">Cell membrane</keyword>
<evidence type="ECO:0000256" key="5">
    <source>
        <dbReference type="ARBA" id="ARBA00022692"/>
    </source>
</evidence>
<dbReference type="InterPro" id="IPR000515">
    <property type="entry name" value="MetI-like"/>
</dbReference>
<dbReference type="SUPFAM" id="SSF161098">
    <property type="entry name" value="MetI-like"/>
    <property type="match status" value="1"/>
</dbReference>
<comment type="subcellular location">
    <subcellularLocation>
        <location evidence="1 8">Cell membrane</location>
        <topology evidence="1 8">Multi-pass membrane protein</topology>
    </subcellularLocation>
</comment>
<dbReference type="GO" id="GO:0005886">
    <property type="term" value="C:plasma membrane"/>
    <property type="evidence" value="ECO:0007669"/>
    <property type="project" value="UniProtKB-SubCell"/>
</dbReference>
<dbReference type="InterPro" id="IPR035906">
    <property type="entry name" value="MetI-like_sf"/>
</dbReference>
<dbReference type="Gene3D" id="1.10.3720.10">
    <property type="entry name" value="MetI-like"/>
    <property type="match status" value="1"/>
</dbReference>
<dbReference type="CDD" id="cd06261">
    <property type="entry name" value="TM_PBP2"/>
    <property type="match status" value="1"/>
</dbReference>
<proteinExistence type="inferred from homology"/>
<keyword evidence="3 8" id="KW-0813">Transport</keyword>
<dbReference type="PANTHER" id="PTHR42929">
    <property type="entry name" value="INNER MEMBRANE ABC TRANSPORTER PERMEASE PROTEIN YDCU-RELATED-RELATED"/>
    <property type="match status" value="1"/>
</dbReference>
<keyword evidence="7 8" id="KW-0472">Membrane</keyword>
<comment type="caution">
    <text evidence="10">The sequence shown here is derived from an EMBL/GenBank/DDBJ whole genome shotgun (WGS) entry which is preliminary data.</text>
</comment>
<dbReference type="GO" id="GO:0055085">
    <property type="term" value="P:transmembrane transport"/>
    <property type="evidence" value="ECO:0007669"/>
    <property type="project" value="InterPro"/>
</dbReference>
<dbReference type="AlphaFoldDB" id="A0A081K9Y3"/>
<dbReference type="Pfam" id="PF00528">
    <property type="entry name" value="BPD_transp_1"/>
    <property type="match status" value="1"/>
</dbReference>
<keyword evidence="11" id="KW-1185">Reference proteome</keyword>
<feature type="domain" description="ABC transmembrane type-1" evidence="9">
    <location>
        <begin position="93"/>
        <end position="299"/>
    </location>
</feature>
<gene>
    <name evidence="10" type="ORF">GV64_09595</name>
</gene>
<accession>A0A081K9Y3</accession>
<evidence type="ECO:0000256" key="1">
    <source>
        <dbReference type="ARBA" id="ARBA00004651"/>
    </source>
</evidence>
<feature type="transmembrane region" description="Helical" evidence="8">
    <location>
        <begin position="129"/>
        <end position="149"/>
    </location>
</feature>
<evidence type="ECO:0000256" key="2">
    <source>
        <dbReference type="ARBA" id="ARBA00007069"/>
    </source>
</evidence>
<sequence length="313" mass="35087">MEVLNTQQGSSFSDGLKRLLPGRKFLIATPYLWLMLFFLVPFAIVLKISFSEMIMAIPPYSSLVELVDETLSISINLGNYLFLAEDDMYIKAYFSSIQIAFNATLLCLLLGYPMAYAMARAPQHMQTTLLLLILLPSWTSFLIRIYAWMGILKNNGLINNLLMALGIIDDPIIMMNTNFAVYVGIVYAYLPFMVLPLYANLVKHDHSILEASADLGAKPWKTFLSVTLPLSKSGVIAGSMLVFIPAVGEFVIPELLGGPDTLMIGKVLWQEFFNNRDWPVASALAMVMLLLLIIPMALFHHYQSKELESTNEK</sequence>
<evidence type="ECO:0000259" key="9">
    <source>
        <dbReference type="PROSITE" id="PS50928"/>
    </source>
</evidence>
<protein>
    <submittedName>
        <fullName evidence="10">Spermidine/putrescine ABC transporter permease</fullName>
    </submittedName>
</protein>
<name>A0A081K9Y3_9GAMM</name>
<evidence type="ECO:0000256" key="6">
    <source>
        <dbReference type="ARBA" id="ARBA00022989"/>
    </source>
</evidence>
<dbReference type="EMBL" id="JOJP01000001">
    <property type="protein sequence ID" value="KEI70959.1"/>
    <property type="molecule type" value="Genomic_DNA"/>
</dbReference>
<evidence type="ECO:0000256" key="7">
    <source>
        <dbReference type="ARBA" id="ARBA00023136"/>
    </source>
</evidence>
<dbReference type="STRING" id="305900.GV64_09595"/>
<dbReference type="Proteomes" id="UP000027997">
    <property type="component" value="Unassembled WGS sequence"/>
</dbReference>
<evidence type="ECO:0000256" key="4">
    <source>
        <dbReference type="ARBA" id="ARBA00022475"/>
    </source>
</evidence>
<comment type="similarity">
    <text evidence="2">Belongs to the binding-protein-dependent transport system permease family. CysTW subfamily.</text>
</comment>